<dbReference type="PANTHER" id="PTHR15422:SF43">
    <property type="entry name" value="ASCORBATE FERRIREDUCTASE (TRANSMEMBRANE)"/>
    <property type="match status" value="1"/>
</dbReference>
<organism evidence="14 15">
    <name type="scientific">Galleria mellonella</name>
    <name type="common">Greater wax moth</name>
    <dbReference type="NCBI Taxonomy" id="7137"/>
    <lineage>
        <taxon>Eukaryota</taxon>
        <taxon>Metazoa</taxon>
        <taxon>Ecdysozoa</taxon>
        <taxon>Arthropoda</taxon>
        <taxon>Hexapoda</taxon>
        <taxon>Insecta</taxon>
        <taxon>Pterygota</taxon>
        <taxon>Neoptera</taxon>
        <taxon>Endopterygota</taxon>
        <taxon>Lepidoptera</taxon>
        <taxon>Glossata</taxon>
        <taxon>Ditrysia</taxon>
        <taxon>Pyraloidea</taxon>
        <taxon>Pyralidae</taxon>
        <taxon>Galleriinae</taxon>
        <taxon>Galleria</taxon>
    </lineage>
</organism>
<dbReference type="Gene3D" id="1.20.120.1770">
    <property type="match status" value="1"/>
</dbReference>
<reference evidence="15" key="1">
    <citation type="submission" date="2025-08" db="UniProtKB">
        <authorList>
            <consortium name="RefSeq"/>
        </authorList>
    </citation>
    <scope>IDENTIFICATION</scope>
    <source>
        <tissue evidence="15">Whole larvae</tissue>
    </source>
</reference>
<evidence type="ECO:0000313" key="15">
    <source>
        <dbReference type="RefSeq" id="XP_052750348.1"/>
    </source>
</evidence>
<dbReference type="GeneID" id="113521761"/>
<comment type="cofactor">
    <cofactor evidence="1">
        <name>heme b</name>
        <dbReference type="ChEBI" id="CHEBI:60344"/>
    </cofactor>
</comment>
<evidence type="ECO:0000256" key="6">
    <source>
        <dbReference type="ARBA" id="ARBA00022723"/>
    </source>
</evidence>
<evidence type="ECO:0000256" key="12">
    <source>
        <dbReference type="SAM" id="Phobius"/>
    </source>
</evidence>
<evidence type="ECO:0000256" key="8">
    <source>
        <dbReference type="ARBA" id="ARBA00022989"/>
    </source>
</evidence>
<dbReference type="PANTHER" id="PTHR15422">
    <property type="entry name" value="OS05G0565100 PROTEIN"/>
    <property type="match status" value="1"/>
</dbReference>
<evidence type="ECO:0000256" key="3">
    <source>
        <dbReference type="ARBA" id="ARBA00022448"/>
    </source>
</evidence>
<evidence type="ECO:0000256" key="1">
    <source>
        <dbReference type="ARBA" id="ARBA00001970"/>
    </source>
</evidence>
<dbReference type="RefSeq" id="XP_052750348.1">
    <property type="nucleotide sequence ID" value="XM_052894388.1"/>
</dbReference>
<dbReference type="InterPro" id="IPR006593">
    <property type="entry name" value="Cyt_b561/ferric_Rdtase_TM"/>
</dbReference>
<evidence type="ECO:0000256" key="10">
    <source>
        <dbReference type="ARBA" id="ARBA00023136"/>
    </source>
</evidence>
<feature type="transmembrane region" description="Helical" evidence="12">
    <location>
        <begin position="119"/>
        <end position="139"/>
    </location>
</feature>
<evidence type="ECO:0000256" key="11">
    <source>
        <dbReference type="ARBA" id="ARBA00024225"/>
    </source>
</evidence>
<evidence type="ECO:0000256" key="9">
    <source>
        <dbReference type="ARBA" id="ARBA00023004"/>
    </source>
</evidence>
<protein>
    <recommendedName>
        <fullName evidence="11">ascorbate ferrireductase (transmembrane)</fullName>
        <ecNumber evidence="11">7.2.1.3</ecNumber>
    </recommendedName>
</protein>
<keyword evidence="10 12" id="KW-0472">Membrane</keyword>
<evidence type="ECO:0000259" key="13">
    <source>
        <dbReference type="PROSITE" id="PS50939"/>
    </source>
</evidence>
<dbReference type="EC" id="7.2.1.3" evidence="11"/>
<dbReference type="Proteomes" id="UP001652740">
    <property type="component" value="Unplaced"/>
</dbReference>
<name>A0ABM3MG20_GALME</name>
<keyword evidence="9" id="KW-0408">Iron</keyword>
<keyword evidence="14" id="KW-1185">Reference proteome</keyword>
<evidence type="ECO:0000313" key="14">
    <source>
        <dbReference type="Proteomes" id="UP001652740"/>
    </source>
</evidence>
<feature type="transmembrane region" description="Helical" evidence="12">
    <location>
        <begin position="50"/>
        <end position="68"/>
    </location>
</feature>
<dbReference type="PROSITE" id="PS50939">
    <property type="entry name" value="CYTOCHROME_B561"/>
    <property type="match status" value="1"/>
</dbReference>
<proteinExistence type="predicted"/>
<sequence length="249" mass="27002">MSSSDSESFSNDDENVSVGSHRPITVLVPANPGEVRGDYVLKIVRSVTNLTAHILIGATVGICVWFGFRNGLPLSATSIHIVLCVIGYQLLMAEAILCLSPDNSWTASYRVIDKKRAHWILQIVGSALAITGSFIKFANKTSHWNSLHGKFALVALVFTCMSLVNGLSSLYSHELRSVIPGNISKISHICFGSIAFAAASTSLCCGFNKHSFTSWATSPLAYTATAFTTIFTFIVIVSPLINFVKKIRR</sequence>
<keyword evidence="8 12" id="KW-1133">Transmembrane helix</keyword>
<gene>
    <name evidence="15" type="primary">LOC113521761</name>
</gene>
<feature type="transmembrane region" description="Helical" evidence="12">
    <location>
        <begin position="151"/>
        <end position="171"/>
    </location>
</feature>
<feature type="transmembrane region" description="Helical" evidence="12">
    <location>
        <begin position="74"/>
        <end position="99"/>
    </location>
</feature>
<dbReference type="SMART" id="SM00665">
    <property type="entry name" value="B561"/>
    <property type="match status" value="1"/>
</dbReference>
<comment type="subcellular location">
    <subcellularLocation>
        <location evidence="2">Membrane</location>
        <topology evidence="2">Multi-pass membrane protein</topology>
    </subcellularLocation>
</comment>
<feature type="domain" description="Cytochrome b561" evidence="13">
    <location>
        <begin position="50"/>
        <end position="244"/>
    </location>
</feature>
<evidence type="ECO:0000256" key="5">
    <source>
        <dbReference type="ARBA" id="ARBA00022692"/>
    </source>
</evidence>
<keyword evidence="7" id="KW-0249">Electron transport</keyword>
<feature type="transmembrane region" description="Helical" evidence="12">
    <location>
        <begin position="220"/>
        <end position="244"/>
    </location>
</feature>
<keyword evidence="5 12" id="KW-0812">Transmembrane</keyword>
<accession>A0ABM3MG20</accession>
<feature type="transmembrane region" description="Helical" evidence="12">
    <location>
        <begin position="183"/>
        <end position="200"/>
    </location>
</feature>
<evidence type="ECO:0000256" key="7">
    <source>
        <dbReference type="ARBA" id="ARBA00022982"/>
    </source>
</evidence>
<evidence type="ECO:0000256" key="2">
    <source>
        <dbReference type="ARBA" id="ARBA00004141"/>
    </source>
</evidence>
<keyword evidence="3" id="KW-0813">Transport</keyword>
<keyword evidence="4" id="KW-0349">Heme</keyword>
<keyword evidence="6" id="KW-0479">Metal-binding</keyword>
<dbReference type="Pfam" id="PF03188">
    <property type="entry name" value="Cytochrom_B561"/>
    <property type="match status" value="1"/>
</dbReference>
<evidence type="ECO:0000256" key="4">
    <source>
        <dbReference type="ARBA" id="ARBA00022617"/>
    </source>
</evidence>
<dbReference type="InterPro" id="IPR045150">
    <property type="entry name" value="CYB561D1/2"/>
</dbReference>